<name>A0AAV6S8X4_SOLSE</name>
<gene>
    <name evidence="2" type="ORF">JOB18_016982</name>
</gene>
<comment type="caution">
    <text evidence="2">The sequence shown here is derived from an EMBL/GenBank/DDBJ whole genome shotgun (WGS) entry which is preliminary data.</text>
</comment>
<organism evidence="2 3">
    <name type="scientific">Solea senegalensis</name>
    <name type="common">Senegalese sole</name>
    <dbReference type="NCBI Taxonomy" id="28829"/>
    <lineage>
        <taxon>Eukaryota</taxon>
        <taxon>Metazoa</taxon>
        <taxon>Chordata</taxon>
        <taxon>Craniata</taxon>
        <taxon>Vertebrata</taxon>
        <taxon>Euteleostomi</taxon>
        <taxon>Actinopterygii</taxon>
        <taxon>Neopterygii</taxon>
        <taxon>Teleostei</taxon>
        <taxon>Neoteleostei</taxon>
        <taxon>Acanthomorphata</taxon>
        <taxon>Carangaria</taxon>
        <taxon>Pleuronectiformes</taxon>
        <taxon>Pleuronectoidei</taxon>
        <taxon>Soleidae</taxon>
        <taxon>Solea</taxon>
    </lineage>
</organism>
<evidence type="ECO:0000256" key="1">
    <source>
        <dbReference type="SAM" id="MobiDB-lite"/>
    </source>
</evidence>
<evidence type="ECO:0000313" key="3">
    <source>
        <dbReference type="Proteomes" id="UP000693946"/>
    </source>
</evidence>
<reference evidence="2 3" key="1">
    <citation type="journal article" date="2021" name="Sci. Rep.">
        <title>Chromosome anchoring in Senegalese sole (Solea senegalensis) reveals sex-associated markers and genome rearrangements in flatfish.</title>
        <authorList>
            <person name="Guerrero-Cozar I."/>
            <person name="Gomez-Garrido J."/>
            <person name="Berbel C."/>
            <person name="Martinez-Blanch J.F."/>
            <person name="Alioto T."/>
            <person name="Claros M.G."/>
            <person name="Gagnaire P.A."/>
            <person name="Manchado M."/>
        </authorList>
    </citation>
    <scope>NUCLEOTIDE SEQUENCE [LARGE SCALE GENOMIC DNA]</scope>
    <source>
        <strain evidence="2">Sse05_10M</strain>
    </source>
</reference>
<dbReference type="EMBL" id="JAGKHQ010000006">
    <property type="protein sequence ID" value="KAG7513801.1"/>
    <property type="molecule type" value="Genomic_DNA"/>
</dbReference>
<feature type="compositionally biased region" description="Polar residues" evidence="1">
    <location>
        <begin position="66"/>
        <end position="77"/>
    </location>
</feature>
<protein>
    <submittedName>
        <fullName evidence="2">Uncharacterized protein</fullName>
    </submittedName>
</protein>
<feature type="region of interest" description="Disordered" evidence="1">
    <location>
        <begin position="61"/>
        <end position="104"/>
    </location>
</feature>
<accession>A0AAV6S8X4</accession>
<dbReference type="Proteomes" id="UP000693946">
    <property type="component" value="Linkage Group LG14"/>
</dbReference>
<proteinExistence type="predicted"/>
<keyword evidence="3" id="KW-1185">Reference proteome</keyword>
<sequence>MSESLAALLFVRMLETKASFKGSVNVTGDMFCPLSCYVKANRWPTIYYKYKRATFVQKREKEESSSRFFQQRGTLSTEPRRKRSSNKTSGFERGSLCSRRSAGN</sequence>
<evidence type="ECO:0000313" key="2">
    <source>
        <dbReference type="EMBL" id="KAG7513801.1"/>
    </source>
</evidence>
<dbReference type="AlphaFoldDB" id="A0AAV6S8X4"/>